<feature type="domain" description="TadE-like" evidence="2">
    <location>
        <begin position="44"/>
        <end position="86"/>
    </location>
</feature>
<dbReference type="RefSeq" id="WP_225981848.1">
    <property type="nucleotide sequence ID" value="NZ_AP018795.1"/>
</dbReference>
<dbReference type="KEGG" id="afj:AFERRID_08370"/>
<organism evidence="3 4">
    <name type="scientific">Acidithiobacillus ferridurans</name>
    <dbReference type="NCBI Taxonomy" id="1232575"/>
    <lineage>
        <taxon>Bacteria</taxon>
        <taxon>Pseudomonadati</taxon>
        <taxon>Pseudomonadota</taxon>
        <taxon>Acidithiobacillia</taxon>
        <taxon>Acidithiobacillales</taxon>
        <taxon>Acidithiobacillaceae</taxon>
        <taxon>Acidithiobacillus</taxon>
    </lineage>
</organism>
<sequence length="331" mass="34769">MWRNPVIGMGNGPAAAVAPLPASERVPVSPHLLLQSAAGRREGGASAVEFAIAAPALLLAILGTFQTALLYQARAQLEVAAQEAVRAGTLHGASLGAIRDGLARGLTPLYTHGRDMTALAQGYAAATLAAQQADIHILNPTQEAFADFQERTRDPDGHWVTGIPSDHLGYRSVQPGQQSGLSIQDATLLKIRVVYHHPLIMPFVDHLFARFGGGAFAQAQGVQDRLLDTFPLSAEAIFRMQSPFTHPEALQALSNLGRPQPGQTSSENAGEGSRESANPGTVPELPEYADEGASCAEDSSPPATEGTNPLLDYINRQGGSGSSNPFSAVSE</sequence>
<proteinExistence type="predicted"/>
<evidence type="ECO:0000256" key="1">
    <source>
        <dbReference type="SAM" id="MobiDB-lite"/>
    </source>
</evidence>
<reference evidence="3 4" key="1">
    <citation type="journal article" date="2018" name="Microbiol. Resour. Announc.">
        <title>Complete Genome Sequence of Acidithiobacillus ferridurans JCM 18981.</title>
        <authorList>
            <person name="Miyauchi T."/>
            <person name="Kouzuma A."/>
            <person name="Abe T."/>
            <person name="Watanabe K."/>
        </authorList>
    </citation>
    <scope>NUCLEOTIDE SEQUENCE [LARGE SCALE GENOMIC DNA]</scope>
    <source>
        <strain evidence="4">ATCC 33020 / DSM 29468 / JCM 18981 / 11Fe</strain>
    </source>
</reference>
<evidence type="ECO:0000259" key="2">
    <source>
        <dbReference type="Pfam" id="PF07811"/>
    </source>
</evidence>
<evidence type="ECO:0000313" key="3">
    <source>
        <dbReference type="EMBL" id="BBF64619.1"/>
    </source>
</evidence>
<dbReference type="EMBL" id="AP018795">
    <property type="protein sequence ID" value="BBF64619.1"/>
    <property type="molecule type" value="Genomic_DNA"/>
</dbReference>
<evidence type="ECO:0000313" key="4">
    <source>
        <dbReference type="Proteomes" id="UP000280188"/>
    </source>
</evidence>
<keyword evidence="4" id="KW-1185">Reference proteome</keyword>
<feature type="region of interest" description="Disordered" evidence="1">
    <location>
        <begin position="254"/>
        <end position="331"/>
    </location>
</feature>
<dbReference type="Proteomes" id="UP000280188">
    <property type="component" value="Chromosome"/>
</dbReference>
<accession>A0A2Z6IGX1</accession>
<dbReference type="InterPro" id="IPR012495">
    <property type="entry name" value="TadE-like_dom"/>
</dbReference>
<gene>
    <name evidence="3" type="ORF">AFERRID_08370</name>
</gene>
<dbReference type="Pfam" id="PF07811">
    <property type="entry name" value="TadE"/>
    <property type="match status" value="1"/>
</dbReference>
<dbReference type="AlphaFoldDB" id="A0A2Z6IGX1"/>
<protein>
    <recommendedName>
        <fullName evidence="2">TadE-like domain-containing protein</fullName>
    </recommendedName>
</protein>
<feature type="compositionally biased region" description="Polar residues" evidence="1">
    <location>
        <begin position="322"/>
        <end position="331"/>
    </location>
</feature>
<name>A0A2Z6IGX1_ACIFI</name>